<evidence type="ECO:0008006" key="4">
    <source>
        <dbReference type="Google" id="ProtNLM"/>
    </source>
</evidence>
<evidence type="ECO:0000256" key="1">
    <source>
        <dbReference type="SAM" id="MobiDB-lite"/>
    </source>
</evidence>
<comment type="caution">
    <text evidence="2">The sequence shown here is derived from an EMBL/GenBank/DDBJ whole genome shotgun (WGS) entry which is preliminary data.</text>
</comment>
<keyword evidence="3" id="KW-1185">Reference proteome</keyword>
<organism evidence="2 3">
    <name type="scientific">Daphnia magna</name>
    <dbReference type="NCBI Taxonomy" id="35525"/>
    <lineage>
        <taxon>Eukaryota</taxon>
        <taxon>Metazoa</taxon>
        <taxon>Ecdysozoa</taxon>
        <taxon>Arthropoda</taxon>
        <taxon>Crustacea</taxon>
        <taxon>Branchiopoda</taxon>
        <taxon>Diplostraca</taxon>
        <taxon>Cladocera</taxon>
        <taxon>Anomopoda</taxon>
        <taxon>Daphniidae</taxon>
        <taxon>Daphnia</taxon>
    </lineage>
</organism>
<evidence type="ECO:0000313" key="3">
    <source>
        <dbReference type="Proteomes" id="UP001234178"/>
    </source>
</evidence>
<gene>
    <name evidence="2" type="ORF">OUZ56_008979</name>
</gene>
<sequence>MAEESHGKQELISGYAAGTLECPKYSNRQQIIKFAYEHRIPIAEASKLLSNPEPTRPPQLPKKHPASNPGKEIDDLRKEVAKLRTQIEAITVLQPQTTTRLKTLESTVQDMQQEIAPLVELPQAIEKIEKDMATGFESNNEQLATITALLQAARPLAKPPYKPTTNTIEKAQK</sequence>
<name>A0ABR0AF13_9CRUS</name>
<reference evidence="2 3" key="1">
    <citation type="journal article" date="2023" name="Nucleic Acids Res.">
        <title>The hologenome of Daphnia magna reveals possible DNA methylation and microbiome-mediated evolution of the host genome.</title>
        <authorList>
            <person name="Chaturvedi A."/>
            <person name="Li X."/>
            <person name="Dhandapani V."/>
            <person name="Marshall H."/>
            <person name="Kissane S."/>
            <person name="Cuenca-Cambronero M."/>
            <person name="Asole G."/>
            <person name="Calvet F."/>
            <person name="Ruiz-Romero M."/>
            <person name="Marangio P."/>
            <person name="Guigo R."/>
            <person name="Rago D."/>
            <person name="Mirbahai L."/>
            <person name="Eastwood N."/>
            <person name="Colbourne J.K."/>
            <person name="Zhou J."/>
            <person name="Mallon E."/>
            <person name="Orsini L."/>
        </authorList>
    </citation>
    <scope>NUCLEOTIDE SEQUENCE [LARGE SCALE GENOMIC DNA]</scope>
    <source>
        <strain evidence="2">LRV0_1</strain>
    </source>
</reference>
<dbReference type="Proteomes" id="UP001234178">
    <property type="component" value="Unassembled WGS sequence"/>
</dbReference>
<proteinExistence type="predicted"/>
<protein>
    <recommendedName>
        <fullName evidence="4">Terminase small subunit</fullName>
    </recommendedName>
</protein>
<dbReference type="EMBL" id="JAOYFB010000037">
    <property type="protein sequence ID" value="KAK4023578.1"/>
    <property type="molecule type" value="Genomic_DNA"/>
</dbReference>
<accession>A0ABR0AF13</accession>
<feature type="region of interest" description="Disordered" evidence="1">
    <location>
        <begin position="46"/>
        <end position="72"/>
    </location>
</feature>
<evidence type="ECO:0000313" key="2">
    <source>
        <dbReference type="EMBL" id="KAK4023578.1"/>
    </source>
</evidence>